<sequence length="223" mass="24694">MRLVRVTLILLTFLLAAPAVGGPWMREKGTGFSATSSSISYFLETANTTYLEFGLRDDLTIGADVGYFTDRSGTQSGHATAFLRRPLGRTDGSHKWAYELGLGARWVGPTVLPHLKTGLSWGRGIKLRQKDGWMNVDASVMWDLRVSRQQTKVDATLGLNFTKQFTGMVQLNLSYADNTATAKLSPSVIFQRKKGKIRFQIGAEADLTDVTRSTLKLGIWRAF</sequence>
<protein>
    <recommendedName>
        <fullName evidence="3">Outer membrane protein beta-barrel domain-containing protein</fullName>
    </recommendedName>
</protein>
<name>A0A1I1T301_9RHOB</name>
<dbReference type="EMBL" id="FOMW01000001">
    <property type="protein sequence ID" value="SFD50593.1"/>
    <property type="molecule type" value="Genomic_DNA"/>
</dbReference>
<dbReference type="Proteomes" id="UP000198977">
    <property type="component" value="Unassembled WGS sequence"/>
</dbReference>
<dbReference type="AlphaFoldDB" id="A0A1I1T301"/>
<accession>A0A1I1T301</accession>
<evidence type="ECO:0008006" key="3">
    <source>
        <dbReference type="Google" id="ProtNLM"/>
    </source>
</evidence>
<reference evidence="1 2" key="1">
    <citation type="submission" date="2016-10" db="EMBL/GenBank/DDBJ databases">
        <authorList>
            <person name="de Groot N.N."/>
        </authorList>
    </citation>
    <scope>NUCLEOTIDE SEQUENCE [LARGE SCALE GENOMIC DNA]</scope>
    <source>
        <strain evidence="1 2">DSM 11443</strain>
    </source>
</reference>
<keyword evidence="2" id="KW-1185">Reference proteome</keyword>
<evidence type="ECO:0000313" key="2">
    <source>
        <dbReference type="Proteomes" id="UP000198977"/>
    </source>
</evidence>
<evidence type="ECO:0000313" key="1">
    <source>
        <dbReference type="EMBL" id="SFD50593.1"/>
    </source>
</evidence>
<gene>
    <name evidence="1" type="ORF">SAMN04488523_101182</name>
</gene>
<organism evidence="1 2">
    <name type="scientific">Sulfitobacter brevis</name>
    <dbReference type="NCBI Taxonomy" id="74348"/>
    <lineage>
        <taxon>Bacteria</taxon>
        <taxon>Pseudomonadati</taxon>
        <taxon>Pseudomonadota</taxon>
        <taxon>Alphaproteobacteria</taxon>
        <taxon>Rhodobacterales</taxon>
        <taxon>Roseobacteraceae</taxon>
        <taxon>Sulfitobacter</taxon>
    </lineage>
</organism>
<dbReference type="STRING" id="74348.SAMN04488523_101182"/>
<proteinExistence type="predicted"/>
<dbReference type="RefSeq" id="WP_093921936.1">
    <property type="nucleotide sequence ID" value="NZ_FOMW01000001.1"/>
</dbReference>
<dbReference type="OrthoDB" id="7857490at2"/>